<dbReference type="PANTHER" id="PTHR30363:SF4">
    <property type="entry name" value="GLYCEROL-3-PHOSPHATE REGULON REPRESSOR"/>
    <property type="match status" value="1"/>
</dbReference>
<dbReference type="AlphaFoldDB" id="A0AAP2DEH0"/>
<dbReference type="Proteomes" id="UP001319180">
    <property type="component" value="Unassembled WGS sequence"/>
</dbReference>
<dbReference type="Gene3D" id="1.10.10.10">
    <property type="entry name" value="Winged helix-like DNA-binding domain superfamily/Winged helix DNA-binding domain"/>
    <property type="match status" value="1"/>
</dbReference>
<accession>A0AAP2DEH0</accession>
<dbReference type="InterPro" id="IPR001034">
    <property type="entry name" value="DeoR_HTH"/>
</dbReference>
<dbReference type="InterPro" id="IPR036388">
    <property type="entry name" value="WH-like_DNA-bd_sf"/>
</dbReference>
<dbReference type="SUPFAM" id="SSF46785">
    <property type="entry name" value="Winged helix' DNA-binding domain"/>
    <property type="match status" value="1"/>
</dbReference>
<name>A0AAP2DEH0_9BACT</name>
<dbReference type="GO" id="GO:0003700">
    <property type="term" value="F:DNA-binding transcription factor activity"/>
    <property type="evidence" value="ECO:0007669"/>
    <property type="project" value="InterPro"/>
</dbReference>
<dbReference type="EMBL" id="JAHESC010000072">
    <property type="protein sequence ID" value="MBT1690584.1"/>
    <property type="molecule type" value="Genomic_DNA"/>
</dbReference>
<comment type="caution">
    <text evidence="6">The sequence shown here is derived from an EMBL/GenBank/DDBJ whole genome shotgun (WGS) entry which is preliminary data.</text>
</comment>
<dbReference type="PROSITE" id="PS51000">
    <property type="entry name" value="HTH_DEOR_2"/>
    <property type="match status" value="1"/>
</dbReference>
<evidence type="ECO:0000313" key="7">
    <source>
        <dbReference type="Proteomes" id="UP001319180"/>
    </source>
</evidence>
<evidence type="ECO:0000256" key="4">
    <source>
        <dbReference type="ARBA" id="ARBA00023163"/>
    </source>
</evidence>
<sequence length="249" mass="27455">MLKEERFQLILRQLSEDQKVTLKALAERLAVSEYTVRRDLKELTDQGLLKAVRGGAVPHSPTPHHFSDRLHYKSDVKKVIAEKAVGLVQPGQVIAFDSGTTAMAIASILPQDMEITVVTNSFPVVNVLEAHPKIEVLFAGGRLYKSAFTTVGHDTLRFFKNIRADIYFMGICSIHPTIGVTTINYEESEVKKAIVDVSKQVIALSTHERINTAEAFFICPASSVNMVITDEDGISLAEQTFKDSGIAVL</sequence>
<dbReference type="Pfam" id="PF00455">
    <property type="entry name" value="DeoRC"/>
    <property type="match status" value="1"/>
</dbReference>
<evidence type="ECO:0000256" key="3">
    <source>
        <dbReference type="ARBA" id="ARBA00023125"/>
    </source>
</evidence>
<evidence type="ECO:0000256" key="1">
    <source>
        <dbReference type="ARBA" id="ARBA00022491"/>
    </source>
</evidence>
<evidence type="ECO:0000256" key="2">
    <source>
        <dbReference type="ARBA" id="ARBA00023015"/>
    </source>
</evidence>
<dbReference type="PROSITE" id="PS00894">
    <property type="entry name" value="HTH_DEOR_1"/>
    <property type="match status" value="1"/>
</dbReference>
<dbReference type="SMART" id="SM00420">
    <property type="entry name" value="HTH_DEOR"/>
    <property type="match status" value="1"/>
</dbReference>
<dbReference type="SMART" id="SM01134">
    <property type="entry name" value="DeoRC"/>
    <property type="match status" value="1"/>
</dbReference>
<keyword evidence="3 6" id="KW-0238">DNA-binding</keyword>
<dbReference type="SUPFAM" id="SSF100950">
    <property type="entry name" value="NagB/RpiA/CoA transferase-like"/>
    <property type="match status" value="1"/>
</dbReference>
<protein>
    <submittedName>
        <fullName evidence="6">DeoR/GlpR family DNA-binding transcription regulator</fullName>
    </submittedName>
</protein>
<dbReference type="GO" id="GO:0003677">
    <property type="term" value="F:DNA binding"/>
    <property type="evidence" value="ECO:0007669"/>
    <property type="project" value="UniProtKB-KW"/>
</dbReference>
<gene>
    <name evidence="6" type="ORF">KK078_28725</name>
</gene>
<keyword evidence="4" id="KW-0804">Transcription</keyword>
<feature type="domain" description="HTH deoR-type" evidence="5">
    <location>
        <begin position="3"/>
        <end position="58"/>
    </location>
</feature>
<evidence type="ECO:0000259" key="5">
    <source>
        <dbReference type="PROSITE" id="PS51000"/>
    </source>
</evidence>
<dbReference type="PANTHER" id="PTHR30363">
    <property type="entry name" value="HTH-TYPE TRANSCRIPTIONAL REGULATOR SRLR-RELATED"/>
    <property type="match status" value="1"/>
</dbReference>
<dbReference type="PRINTS" id="PR00037">
    <property type="entry name" value="HTHLACR"/>
</dbReference>
<keyword evidence="2" id="KW-0805">Transcription regulation</keyword>
<reference evidence="6 7" key="1">
    <citation type="submission" date="2021-05" db="EMBL/GenBank/DDBJ databases">
        <title>A Polyphasic approach of four new species of the genus Ohtaekwangia: Ohtaekwangia histidinii sp. nov., Ohtaekwangia cretensis sp. nov., Ohtaekwangia indiensis sp. nov., Ohtaekwangia reichenbachii sp. nov. from diverse environment.</title>
        <authorList>
            <person name="Octaviana S."/>
        </authorList>
    </citation>
    <scope>NUCLEOTIDE SEQUENCE [LARGE SCALE GENOMIC DNA]</scope>
    <source>
        <strain evidence="6 7">PWU37</strain>
    </source>
</reference>
<dbReference type="Pfam" id="PF08220">
    <property type="entry name" value="HTH_DeoR"/>
    <property type="match status" value="1"/>
</dbReference>
<dbReference type="InterPro" id="IPR018356">
    <property type="entry name" value="Tscrpt_reg_HTH_DeoR_CS"/>
</dbReference>
<keyword evidence="1" id="KW-0678">Repressor</keyword>
<evidence type="ECO:0000313" key="6">
    <source>
        <dbReference type="EMBL" id="MBT1690584.1"/>
    </source>
</evidence>
<proteinExistence type="predicted"/>
<dbReference type="Gene3D" id="3.40.50.1360">
    <property type="match status" value="1"/>
</dbReference>
<organism evidence="6 7">
    <name type="scientific">Dawidia soli</name>
    <dbReference type="NCBI Taxonomy" id="2782352"/>
    <lineage>
        <taxon>Bacteria</taxon>
        <taxon>Pseudomonadati</taxon>
        <taxon>Bacteroidota</taxon>
        <taxon>Cytophagia</taxon>
        <taxon>Cytophagales</taxon>
        <taxon>Chryseotaleaceae</taxon>
        <taxon>Dawidia</taxon>
    </lineage>
</organism>
<keyword evidence="7" id="KW-1185">Reference proteome</keyword>
<dbReference type="InterPro" id="IPR037171">
    <property type="entry name" value="NagB/RpiA_transferase-like"/>
</dbReference>
<dbReference type="InterPro" id="IPR036390">
    <property type="entry name" value="WH_DNA-bd_sf"/>
</dbReference>
<dbReference type="InterPro" id="IPR014036">
    <property type="entry name" value="DeoR-like_C"/>
</dbReference>
<dbReference type="InterPro" id="IPR050313">
    <property type="entry name" value="Carb_Metab_HTH_regulators"/>
</dbReference>